<dbReference type="Gene3D" id="2.60.320.10">
    <property type="entry name" value="N-utilization substance G protein NusG, insert domain"/>
    <property type="match status" value="1"/>
</dbReference>
<protein>
    <submittedName>
        <fullName evidence="2">Uncharacterized protein</fullName>
    </submittedName>
</protein>
<accession>A0A0L0WDG6</accession>
<keyword evidence="3" id="KW-1185">Reference proteome</keyword>
<dbReference type="CDD" id="cd09911">
    <property type="entry name" value="Lin0431_like"/>
    <property type="match status" value="1"/>
</dbReference>
<dbReference type="Proteomes" id="UP000037267">
    <property type="component" value="Unassembled WGS sequence"/>
</dbReference>
<proteinExistence type="predicted"/>
<dbReference type="OrthoDB" id="47603at2"/>
<dbReference type="EMBL" id="LGSS01000003">
    <property type="protein sequence ID" value="KNF09465.1"/>
    <property type="molecule type" value="Genomic_DNA"/>
</dbReference>
<evidence type="ECO:0000313" key="2">
    <source>
        <dbReference type="EMBL" id="KNF09465.1"/>
    </source>
</evidence>
<comment type="caution">
    <text evidence="2">The sequence shown here is derived from an EMBL/GenBank/DDBJ whole genome shotgun (WGS) entry which is preliminary data.</text>
</comment>
<evidence type="ECO:0000256" key="1">
    <source>
        <dbReference type="SAM" id="Phobius"/>
    </source>
</evidence>
<dbReference type="RefSeq" id="WP_050354447.1">
    <property type="nucleotide sequence ID" value="NZ_LGSS01000003.1"/>
</dbReference>
<dbReference type="STRING" id="1503.CLPU_3c02440"/>
<evidence type="ECO:0000313" key="3">
    <source>
        <dbReference type="Proteomes" id="UP000037267"/>
    </source>
</evidence>
<gene>
    <name evidence="2" type="ORF">CLPU_3c02440</name>
</gene>
<keyword evidence="1" id="KW-1133">Transmembrane helix</keyword>
<dbReference type="Pfam" id="PF07009">
    <property type="entry name" value="NusG_II"/>
    <property type="match status" value="1"/>
</dbReference>
<name>A0A0L0WDG6_GOTPU</name>
<dbReference type="InterPro" id="IPR038690">
    <property type="entry name" value="NusG_2_sf"/>
</dbReference>
<feature type="transmembrane region" description="Helical" evidence="1">
    <location>
        <begin position="7"/>
        <end position="23"/>
    </location>
</feature>
<organism evidence="2 3">
    <name type="scientific">Gottschalkia purinilytica</name>
    <name type="common">Clostridium purinilyticum</name>
    <dbReference type="NCBI Taxonomy" id="1503"/>
    <lineage>
        <taxon>Bacteria</taxon>
        <taxon>Bacillati</taxon>
        <taxon>Bacillota</taxon>
        <taxon>Tissierellia</taxon>
        <taxon>Tissierellales</taxon>
        <taxon>Gottschalkiaceae</taxon>
        <taxon>Gottschalkia</taxon>
    </lineage>
</organism>
<dbReference type="AlphaFoldDB" id="A0A0L0WDG6"/>
<sequence>MTKYDKYLIFIILISSFIGIYYVNKIATNSSNKYVNIELDGKKYKKITLDNKEMRTLEIKTKFGYNKLEINKGKVRVVEANCPDQLDVKQGYITRPGEMIVCLPNRLVIEIKTESKTNKEIDYISY</sequence>
<keyword evidence="1" id="KW-0472">Membrane</keyword>
<keyword evidence="1" id="KW-0812">Transmembrane</keyword>
<reference evidence="3" key="1">
    <citation type="submission" date="2015-07" db="EMBL/GenBank/DDBJ databases">
        <title>Draft genome sequence of the purine-degrading Gottschalkia purinilyticum DSM 1384 (formerly Clostridium purinilyticum).</title>
        <authorList>
            <person name="Poehlein A."/>
            <person name="Schiel-Bengelsdorf B."/>
            <person name="Bengelsdorf F.R."/>
            <person name="Daniel R."/>
            <person name="Duerre P."/>
        </authorList>
    </citation>
    <scope>NUCLEOTIDE SEQUENCE [LARGE SCALE GENOMIC DNA]</scope>
    <source>
        <strain evidence="3">DSM 1384</strain>
    </source>
</reference>